<sequence>MKVFKMALKIFLDYKGVQAKEKWTKKSKRGALWEKAHKRNAQRVVNLMVELSGLWVKIGQYLSARADVLPMEYISLLKTLQDSLPPRPLLEVIRLLSFNFVY</sequence>
<gene>
    <name evidence="1" type="ORF">Pint_05326</name>
</gene>
<reference evidence="2" key="1">
    <citation type="journal article" date="2023" name="G3 (Bethesda)">
        <title>Genome assembly and association tests identify interacting loci associated with vigor, precocity, and sex in interspecific pistachio rootstocks.</title>
        <authorList>
            <person name="Palmer W."/>
            <person name="Jacygrad E."/>
            <person name="Sagayaradj S."/>
            <person name="Cavanaugh K."/>
            <person name="Han R."/>
            <person name="Bertier L."/>
            <person name="Beede B."/>
            <person name="Kafkas S."/>
            <person name="Golino D."/>
            <person name="Preece J."/>
            <person name="Michelmore R."/>
        </authorList>
    </citation>
    <scope>NUCLEOTIDE SEQUENCE [LARGE SCALE GENOMIC DNA]</scope>
</reference>
<name>A0ACC0Z5P1_9ROSI</name>
<dbReference type="Proteomes" id="UP001163603">
    <property type="component" value="Chromosome 3"/>
</dbReference>
<comment type="caution">
    <text evidence="1">The sequence shown here is derived from an EMBL/GenBank/DDBJ whole genome shotgun (WGS) entry which is preliminary data.</text>
</comment>
<keyword evidence="2" id="KW-1185">Reference proteome</keyword>
<dbReference type="EMBL" id="CM047738">
    <property type="protein sequence ID" value="KAJ0045582.1"/>
    <property type="molecule type" value="Genomic_DNA"/>
</dbReference>
<organism evidence="1 2">
    <name type="scientific">Pistacia integerrima</name>
    <dbReference type="NCBI Taxonomy" id="434235"/>
    <lineage>
        <taxon>Eukaryota</taxon>
        <taxon>Viridiplantae</taxon>
        <taxon>Streptophyta</taxon>
        <taxon>Embryophyta</taxon>
        <taxon>Tracheophyta</taxon>
        <taxon>Spermatophyta</taxon>
        <taxon>Magnoliopsida</taxon>
        <taxon>eudicotyledons</taxon>
        <taxon>Gunneridae</taxon>
        <taxon>Pentapetalae</taxon>
        <taxon>rosids</taxon>
        <taxon>malvids</taxon>
        <taxon>Sapindales</taxon>
        <taxon>Anacardiaceae</taxon>
        <taxon>Pistacia</taxon>
    </lineage>
</organism>
<protein>
    <submittedName>
        <fullName evidence="1">Uncharacterized protein</fullName>
    </submittedName>
</protein>
<evidence type="ECO:0000313" key="2">
    <source>
        <dbReference type="Proteomes" id="UP001163603"/>
    </source>
</evidence>
<proteinExistence type="predicted"/>
<accession>A0ACC0Z5P1</accession>
<evidence type="ECO:0000313" key="1">
    <source>
        <dbReference type="EMBL" id="KAJ0045582.1"/>
    </source>
</evidence>